<dbReference type="EMBL" id="BPLR01007622">
    <property type="protein sequence ID" value="GIY18418.1"/>
    <property type="molecule type" value="Genomic_DNA"/>
</dbReference>
<evidence type="ECO:0000313" key="2">
    <source>
        <dbReference type="Proteomes" id="UP001054945"/>
    </source>
</evidence>
<accession>A0AAV4R8Y5</accession>
<dbReference type="Proteomes" id="UP001054945">
    <property type="component" value="Unassembled WGS sequence"/>
</dbReference>
<protein>
    <submittedName>
        <fullName evidence="1">Uncharacterized protein</fullName>
    </submittedName>
</protein>
<evidence type="ECO:0000313" key="1">
    <source>
        <dbReference type="EMBL" id="GIY18418.1"/>
    </source>
</evidence>
<comment type="caution">
    <text evidence="1">The sequence shown here is derived from an EMBL/GenBank/DDBJ whole genome shotgun (WGS) entry which is preliminary data.</text>
</comment>
<gene>
    <name evidence="1" type="ORF">CEXT_396241</name>
</gene>
<name>A0AAV4R8Y5_CAEEX</name>
<dbReference type="AlphaFoldDB" id="A0AAV4R8Y5"/>
<proteinExistence type="predicted"/>
<reference evidence="1 2" key="1">
    <citation type="submission" date="2021-06" db="EMBL/GenBank/DDBJ databases">
        <title>Caerostris extrusa draft genome.</title>
        <authorList>
            <person name="Kono N."/>
            <person name="Arakawa K."/>
        </authorList>
    </citation>
    <scope>NUCLEOTIDE SEQUENCE [LARGE SCALE GENOMIC DNA]</scope>
</reference>
<organism evidence="1 2">
    <name type="scientific">Caerostris extrusa</name>
    <name type="common">Bark spider</name>
    <name type="synonym">Caerostris bankana</name>
    <dbReference type="NCBI Taxonomy" id="172846"/>
    <lineage>
        <taxon>Eukaryota</taxon>
        <taxon>Metazoa</taxon>
        <taxon>Ecdysozoa</taxon>
        <taxon>Arthropoda</taxon>
        <taxon>Chelicerata</taxon>
        <taxon>Arachnida</taxon>
        <taxon>Araneae</taxon>
        <taxon>Araneomorphae</taxon>
        <taxon>Entelegynae</taxon>
        <taxon>Araneoidea</taxon>
        <taxon>Araneidae</taxon>
        <taxon>Caerostris</taxon>
    </lineage>
</organism>
<sequence length="133" mass="14913">MFSVFHIRTERPALQREAKEARERERGLPVGLPPGEWGRIYLNGAAGPQPMAVVSVRSLPIPGLNGFSFPDTSFVYSSFEALGCVFAGSRRRHFRLRGVSCDPTPLMRTSLFLTPYPKRRGKKRPTSLPELVQ</sequence>
<keyword evidence="2" id="KW-1185">Reference proteome</keyword>